<dbReference type="Pfam" id="PF00258">
    <property type="entry name" value="Flavodoxin_1"/>
    <property type="match status" value="1"/>
</dbReference>
<dbReference type="InterPro" id="IPR029039">
    <property type="entry name" value="Flavoprotein-like_sf"/>
</dbReference>
<evidence type="ECO:0000313" key="9">
    <source>
        <dbReference type="EMBL" id="MCY6369616.1"/>
    </source>
</evidence>
<protein>
    <recommendedName>
        <fullName evidence="7">Flavodoxin</fullName>
    </recommendedName>
</protein>
<sequence>MKKVSIIYWSGTGNTEIMAKAIADGAKIDEVEVSLLSVSEASADDVKNSDVVALGCPSMGAEVLEEAEMEPFVESIESVVKGKKLALFGSYGWGDGEWMRNWVERMESCGAQLIDDEGLMANYEPDEEVLGNCKELGERLASA</sequence>
<evidence type="ECO:0000256" key="3">
    <source>
        <dbReference type="ARBA" id="ARBA00022448"/>
    </source>
</evidence>
<comment type="similarity">
    <text evidence="2 7">Belongs to the flavodoxin family.</text>
</comment>
<dbReference type="InterPro" id="IPR010087">
    <property type="entry name" value="Flav_short"/>
</dbReference>
<dbReference type="PROSITE" id="PS00201">
    <property type="entry name" value="FLAVODOXIN"/>
    <property type="match status" value="1"/>
</dbReference>
<evidence type="ECO:0000313" key="10">
    <source>
        <dbReference type="Proteomes" id="UP001079657"/>
    </source>
</evidence>
<dbReference type="NCBIfam" id="TIGR01753">
    <property type="entry name" value="flav_short"/>
    <property type="match status" value="1"/>
</dbReference>
<evidence type="ECO:0000256" key="7">
    <source>
        <dbReference type="RuleBase" id="RU367037"/>
    </source>
</evidence>
<keyword evidence="4 7" id="KW-0285">Flavoprotein</keyword>
<dbReference type="PROSITE" id="PS50902">
    <property type="entry name" value="FLAVODOXIN_LIKE"/>
    <property type="match status" value="1"/>
</dbReference>
<dbReference type="PANTHER" id="PTHR43717:SF1">
    <property type="entry name" value="ANAEROBIC NITRIC OXIDE REDUCTASE FLAVORUBREDOXIN"/>
    <property type="match status" value="1"/>
</dbReference>
<feature type="domain" description="Flavodoxin-like" evidence="8">
    <location>
        <begin position="4"/>
        <end position="141"/>
    </location>
</feature>
<evidence type="ECO:0000256" key="4">
    <source>
        <dbReference type="ARBA" id="ARBA00022630"/>
    </source>
</evidence>
<dbReference type="SUPFAM" id="SSF52218">
    <property type="entry name" value="Flavoproteins"/>
    <property type="match status" value="1"/>
</dbReference>
<reference evidence="9" key="1">
    <citation type="submission" date="2022-12" db="EMBL/GenBank/DDBJ databases">
        <authorList>
            <person name="Wang J."/>
        </authorList>
    </citation>
    <scope>NUCLEOTIDE SEQUENCE</scope>
    <source>
        <strain evidence="9">HY-42-06</strain>
    </source>
</reference>
<name>A0ABT4CNG9_9CLOT</name>
<accession>A0ABT4CNG9</accession>
<evidence type="ECO:0000256" key="5">
    <source>
        <dbReference type="ARBA" id="ARBA00022643"/>
    </source>
</evidence>
<organism evidence="9 10">
    <name type="scientific">Clostridium ganghwense</name>
    <dbReference type="NCBI Taxonomy" id="312089"/>
    <lineage>
        <taxon>Bacteria</taxon>
        <taxon>Bacillati</taxon>
        <taxon>Bacillota</taxon>
        <taxon>Clostridia</taxon>
        <taxon>Eubacteriales</taxon>
        <taxon>Clostridiaceae</taxon>
        <taxon>Clostridium</taxon>
    </lineage>
</organism>
<keyword evidence="3 7" id="KW-0813">Transport</keyword>
<keyword evidence="5 7" id="KW-0288">FMN</keyword>
<proteinExistence type="inferred from homology"/>
<dbReference type="Proteomes" id="UP001079657">
    <property type="component" value="Unassembled WGS sequence"/>
</dbReference>
<dbReference type="PANTHER" id="PTHR43717">
    <property type="entry name" value="ANAEROBIC NITRIC OXIDE REDUCTASE FLAVORUBREDOXIN"/>
    <property type="match status" value="1"/>
</dbReference>
<dbReference type="InterPro" id="IPR008254">
    <property type="entry name" value="Flavodoxin/NO_synth"/>
</dbReference>
<comment type="caution">
    <text evidence="9">The sequence shown here is derived from an EMBL/GenBank/DDBJ whole genome shotgun (WGS) entry which is preliminary data.</text>
</comment>
<dbReference type="Gene3D" id="3.40.50.360">
    <property type="match status" value="1"/>
</dbReference>
<comment type="cofactor">
    <cofactor evidence="1 7">
        <name>FMN</name>
        <dbReference type="ChEBI" id="CHEBI:58210"/>
    </cofactor>
</comment>
<comment type="function">
    <text evidence="7">Low-potential electron donor to a number of redox enzymes.</text>
</comment>
<dbReference type="EMBL" id="JAPQES010000001">
    <property type="protein sequence ID" value="MCY6369616.1"/>
    <property type="molecule type" value="Genomic_DNA"/>
</dbReference>
<dbReference type="RefSeq" id="WP_268047991.1">
    <property type="nucleotide sequence ID" value="NZ_JAPQES010000001.1"/>
</dbReference>
<dbReference type="NCBIfam" id="NF004049">
    <property type="entry name" value="PRK05568.1"/>
    <property type="match status" value="1"/>
</dbReference>
<keyword evidence="10" id="KW-1185">Reference proteome</keyword>
<evidence type="ECO:0000256" key="2">
    <source>
        <dbReference type="ARBA" id="ARBA00005267"/>
    </source>
</evidence>
<keyword evidence="6 7" id="KW-0249">Electron transport</keyword>
<evidence type="ECO:0000259" key="8">
    <source>
        <dbReference type="PROSITE" id="PS50902"/>
    </source>
</evidence>
<evidence type="ECO:0000256" key="6">
    <source>
        <dbReference type="ARBA" id="ARBA00022982"/>
    </source>
</evidence>
<gene>
    <name evidence="9" type="ORF">OXH55_03000</name>
</gene>
<evidence type="ECO:0000256" key="1">
    <source>
        <dbReference type="ARBA" id="ARBA00001917"/>
    </source>
</evidence>
<dbReference type="InterPro" id="IPR001226">
    <property type="entry name" value="Flavodoxin_CS"/>
</dbReference>